<sequence>MSSAGNENGPETGSITFEETDNIDCTKTAANAGNKRSKNKPSDFSLERAVEPDNPISKRKTSGRNHSSKAPSPLELAPNSTDVNYYRNTESVQDSNKAQNDDYEMIPADISDDEPAGPPSHSQVIDIPSRSTDTFIDTYLETDELPYEYANSGVTGASQAKPEETFTDLPASDDWDEDDLFKNVHILPSSLPSMTSSQSDSQMTRLGTPSTQLSQSNIALRGPNLWNQAGEQDGIVMHANQPRAAKRARFSSASPEVNTYIPEEPYYSSETEHRGFGFLLPPSESHGNTHKNSSRPQTNLSSNQAREPPSFSSSPWYPSSSNSQLQASSLTARPFLSLESMANRTDYRNIHDPDDDDQSLLESFNEPGVRFTD</sequence>
<reference evidence="3" key="2">
    <citation type="submission" date="2013-12" db="EMBL/GenBank/DDBJ databases">
        <title>Evolution of pathogenesis and genome organization in the Tremellales.</title>
        <authorList>
            <person name="Cuomo C."/>
            <person name="Litvintseva A."/>
            <person name="Heitman J."/>
            <person name="Chen Y."/>
            <person name="Sun S."/>
            <person name="Springer D."/>
            <person name="Dromer F."/>
            <person name="Young S."/>
            <person name="Zeng Q."/>
            <person name="Chapman S."/>
            <person name="Gujja S."/>
            <person name="Saif S."/>
            <person name="Birren B."/>
        </authorList>
    </citation>
    <scope>NUCLEOTIDE SEQUENCE [LARGE SCALE GENOMIC DNA]</scope>
    <source>
        <strain evidence="3">BCC8398</strain>
    </source>
</reference>
<dbReference type="AlphaFoldDB" id="A0A1B9GHY1"/>
<feature type="compositionally biased region" description="Low complexity" evidence="1">
    <location>
        <begin position="308"/>
        <end position="328"/>
    </location>
</feature>
<reference evidence="2 3" key="1">
    <citation type="submission" date="2013-07" db="EMBL/GenBank/DDBJ databases">
        <title>The Genome Sequence of Cryptococcus heveanensis BCC8398.</title>
        <authorList>
            <consortium name="The Broad Institute Genome Sequencing Platform"/>
            <person name="Cuomo C."/>
            <person name="Litvintseva A."/>
            <person name="Chen Y."/>
            <person name="Heitman J."/>
            <person name="Sun S."/>
            <person name="Springer D."/>
            <person name="Dromer F."/>
            <person name="Young S.K."/>
            <person name="Zeng Q."/>
            <person name="Gargeya S."/>
            <person name="Fitzgerald M."/>
            <person name="Abouelleil A."/>
            <person name="Alvarado L."/>
            <person name="Berlin A.M."/>
            <person name="Chapman S.B."/>
            <person name="Dewar J."/>
            <person name="Goldberg J."/>
            <person name="Griggs A."/>
            <person name="Gujja S."/>
            <person name="Hansen M."/>
            <person name="Howarth C."/>
            <person name="Imamovic A."/>
            <person name="Larimer J."/>
            <person name="McCowan C."/>
            <person name="Murphy C."/>
            <person name="Pearson M."/>
            <person name="Priest M."/>
            <person name="Roberts A."/>
            <person name="Saif S."/>
            <person name="Shea T."/>
            <person name="Sykes S."/>
            <person name="Wortman J."/>
            <person name="Nusbaum C."/>
            <person name="Birren B."/>
        </authorList>
    </citation>
    <scope>NUCLEOTIDE SEQUENCE [LARGE SCALE GENOMIC DNA]</scope>
    <source>
        <strain evidence="2 3">BCC8398</strain>
    </source>
</reference>
<feature type="compositionally biased region" description="Low complexity" evidence="1">
    <location>
        <begin position="189"/>
        <end position="204"/>
    </location>
</feature>
<feature type="region of interest" description="Disordered" evidence="1">
    <location>
        <begin position="189"/>
        <end position="211"/>
    </location>
</feature>
<organism evidence="2 3">
    <name type="scientific">Kwoniella heveanensis BCC8398</name>
    <dbReference type="NCBI Taxonomy" id="1296120"/>
    <lineage>
        <taxon>Eukaryota</taxon>
        <taxon>Fungi</taxon>
        <taxon>Dikarya</taxon>
        <taxon>Basidiomycota</taxon>
        <taxon>Agaricomycotina</taxon>
        <taxon>Tremellomycetes</taxon>
        <taxon>Tremellales</taxon>
        <taxon>Cryptococcaceae</taxon>
        <taxon>Kwoniella</taxon>
    </lineage>
</organism>
<gene>
    <name evidence="2" type="ORF">I316_07648</name>
</gene>
<dbReference type="EMBL" id="KI669515">
    <property type="protein sequence ID" value="OCF30684.1"/>
    <property type="molecule type" value="Genomic_DNA"/>
</dbReference>
<protein>
    <submittedName>
        <fullName evidence="2">Uncharacterized protein</fullName>
    </submittedName>
</protein>
<evidence type="ECO:0000313" key="3">
    <source>
        <dbReference type="Proteomes" id="UP000092666"/>
    </source>
</evidence>
<feature type="region of interest" description="Disordered" evidence="1">
    <location>
        <begin position="1"/>
        <end position="129"/>
    </location>
</feature>
<keyword evidence="3" id="KW-1185">Reference proteome</keyword>
<evidence type="ECO:0000313" key="2">
    <source>
        <dbReference type="EMBL" id="OCF30684.1"/>
    </source>
</evidence>
<feature type="compositionally biased region" description="Polar residues" evidence="1">
    <location>
        <begin position="294"/>
        <end position="305"/>
    </location>
</feature>
<dbReference type="Proteomes" id="UP000092666">
    <property type="component" value="Unassembled WGS sequence"/>
</dbReference>
<feature type="region of interest" description="Disordered" evidence="1">
    <location>
        <begin position="273"/>
        <end position="328"/>
    </location>
</feature>
<name>A0A1B9GHY1_9TREE</name>
<feature type="region of interest" description="Disordered" evidence="1">
    <location>
        <begin position="346"/>
        <end position="373"/>
    </location>
</feature>
<feature type="compositionally biased region" description="Polar residues" evidence="1">
    <location>
        <begin position="78"/>
        <end position="98"/>
    </location>
</feature>
<feature type="region of interest" description="Disordered" evidence="1">
    <location>
        <begin position="153"/>
        <end position="174"/>
    </location>
</feature>
<feature type="compositionally biased region" description="Basic residues" evidence="1">
    <location>
        <begin position="57"/>
        <end position="67"/>
    </location>
</feature>
<accession>A0A1B9GHY1</accession>
<proteinExistence type="predicted"/>
<evidence type="ECO:0000256" key="1">
    <source>
        <dbReference type="SAM" id="MobiDB-lite"/>
    </source>
</evidence>
<feature type="compositionally biased region" description="Polar residues" evidence="1">
    <location>
        <begin position="1"/>
        <end position="31"/>
    </location>
</feature>